<sequence>MSTNHNRIKVSDLETNQQDKILSTNSSGELEFRDINSIKTDSYNGLDYSEEGKALDARQGKVLKGLIDNIKDTLKTYFDTIYLGISNDQNVLGIKTFLNGKLGLRNAANTFTSFFANSNTASRTYTLQNRNGTLLDNTDLSTINSSLATKQSVFTGITNYIPKSLSATTLGSSRLIDNGISFGIGTSKIPTKDITLGNQSTKEIGIEQSTNQSSGADLTISAGRTINYGIDNDFVSLNNPKATNYGMAVDLHGNLYFVGNQIWIRYFDTSTFVNVGLLGTQAAHGGICFTPSGTSYIGSSNGNVYRRLVGESTYSVFASNLGDIRGLACAPNGDVYLANRTQIYKMASGTDVFLSCNQTIRSWWGLCVSPNGDVYCCEDWGNVYIQINGSTTFVPVASGNFRSMCASPNGDIYGATEFGLIYKRTSGSGPFILQNAPTGGWRAMAADAKGNIYAGLSNGEIYVQINDNLGAPDLHGGALNFKAGSGKGIGQSRINFITGQKTTSGTDMQIETVRAYIDENGYMIWAKMPTYPDNASAIAGGLPIGCEYKTSNGDRKIVY</sequence>
<name>A0ABP7FAL7_9FLAO</name>
<comment type="caution">
    <text evidence="1">The sequence shown here is derived from an EMBL/GenBank/DDBJ whole genome shotgun (WGS) entry which is preliminary data.</text>
</comment>
<accession>A0ABP7FAL7</accession>
<dbReference type="SUPFAM" id="SSF63829">
    <property type="entry name" value="Calcium-dependent phosphotriesterase"/>
    <property type="match status" value="1"/>
</dbReference>
<protein>
    <submittedName>
        <fullName evidence="1">Uncharacterized protein</fullName>
    </submittedName>
</protein>
<keyword evidence="2" id="KW-1185">Reference proteome</keyword>
<reference evidence="2" key="1">
    <citation type="journal article" date="2019" name="Int. J. Syst. Evol. Microbiol.">
        <title>The Global Catalogue of Microorganisms (GCM) 10K type strain sequencing project: providing services to taxonomists for standard genome sequencing and annotation.</title>
        <authorList>
            <consortium name="The Broad Institute Genomics Platform"/>
            <consortium name="The Broad Institute Genome Sequencing Center for Infectious Disease"/>
            <person name="Wu L."/>
            <person name="Ma J."/>
        </authorList>
    </citation>
    <scope>NUCLEOTIDE SEQUENCE [LARGE SCALE GENOMIC DNA]</scope>
    <source>
        <strain evidence="2">JCM 17336</strain>
    </source>
</reference>
<evidence type="ECO:0000313" key="2">
    <source>
        <dbReference type="Proteomes" id="UP001501367"/>
    </source>
</evidence>
<organism evidence="1 2">
    <name type="scientific">Flavobacterium ginsengisoli</name>
    <dbReference type="NCBI Taxonomy" id="871694"/>
    <lineage>
        <taxon>Bacteria</taxon>
        <taxon>Pseudomonadati</taxon>
        <taxon>Bacteroidota</taxon>
        <taxon>Flavobacteriia</taxon>
        <taxon>Flavobacteriales</taxon>
        <taxon>Flavobacteriaceae</taxon>
        <taxon>Flavobacterium</taxon>
    </lineage>
</organism>
<dbReference type="Proteomes" id="UP001501367">
    <property type="component" value="Unassembled WGS sequence"/>
</dbReference>
<dbReference type="Gene3D" id="2.120.10.30">
    <property type="entry name" value="TolB, C-terminal domain"/>
    <property type="match status" value="1"/>
</dbReference>
<dbReference type="RefSeq" id="WP_278022536.1">
    <property type="nucleotide sequence ID" value="NZ_BAABDT010000002.1"/>
</dbReference>
<evidence type="ECO:0000313" key="1">
    <source>
        <dbReference type="EMBL" id="GAA3734990.1"/>
    </source>
</evidence>
<dbReference type="InterPro" id="IPR011042">
    <property type="entry name" value="6-blade_b-propeller_TolB-like"/>
</dbReference>
<dbReference type="EMBL" id="BAABDT010000002">
    <property type="protein sequence ID" value="GAA3734990.1"/>
    <property type="molecule type" value="Genomic_DNA"/>
</dbReference>
<proteinExistence type="predicted"/>
<gene>
    <name evidence="1" type="ORF">GCM10022422_17380</name>
</gene>